<dbReference type="InterPro" id="IPR051678">
    <property type="entry name" value="AGP_Transferase"/>
</dbReference>
<dbReference type="InterPro" id="IPR011009">
    <property type="entry name" value="Kinase-like_dom_sf"/>
</dbReference>
<evidence type="ECO:0000313" key="2">
    <source>
        <dbReference type="EMBL" id="KAK0734943.1"/>
    </source>
</evidence>
<dbReference type="RefSeq" id="XP_060303820.1">
    <property type="nucleotide sequence ID" value="XM_060444742.1"/>
</dbReference>
<protein>
    <submittedName>
        <fullName evidence="2">Uncharacterized protein</fullName>
    </submittedName>
</protein>
<name>A0AA40EGR3_9PEZI</name>
<dbReference type="SUPFAM" id="SSF56112">
    <property type="entry name" value="Protein kinase-like (PK-like)"/>
    <property type="match status" value="1"/>
</dbReference>
<dbReference type="PANTHER" id="PTHR21310">
    <property type="entry name" value="AMINOGLYCOSIDE PHOSPHOTRANSFERASE-RELATED-RELATED"/>
    <property type="match status" value="1"/>
</dbReference>
<keyword evidence="3" id="KW-1185">Reference proteome</keyword>
<evidence type="ECO:0000313" key="3">
    <source>
        <dbReference type="Proteomes" id="UP001172101"/>
    </source>
</evidence>
<dbReference type="CDD" id="cd05120">
    <property type="entry name" value="APH_ChoK_like"/>
    <property type="match status" value="1"/>
</dbReference>
<sequence>MASSESNKPKLPTWLQLQIAANSIFRRSRTANEIAAMRFVRNNTTIPVPRLVDVDLDKMLHTLSDENIATIAEELAGYVTQLQQLDTDKDVASDGKITGIIDWQFAGWYPQYWEYVKLQTTLHTSNSPSTVKWLRAVNKAFQKYELEAEASKRIFERGGISPDGERDSRAKMLSRLK</sequence>
<comment type="caution">
    <text evidence="2">The sequence shown here is derived from an EMBL/GenBank/DDBJ whole genome shotgun (WGS) entry which is preliminary data.</text>
</comment>
<dbReference type="Proteomes" id="UP001172101">
    <property type="component" value="Unassembled WGS sequence"/>
</dbReference>
<organism evidence="2 3">
    <name type="scientific">Lasiosphaeria miniovina</name>
    <dbReference type="NCBI Taxonomy" id="1954250"/>
    <lineage>
        <taxon>Eukaryota</taxon>
        <taxon>Fungi</taxon>
        <taxon>Dikarya</taxon>
        <taxon>Ascomycota</taxon>
        <taxon>Pezizomycotina</taxon>
        <taxon>Sordariomycetes</taxon>
        <taxon>Sordariomycetidae</taxon>
        <taxon>Sordariales</taxon>
        <taxon>Lasiosphaeriaceae</taxon>
        <taxon>Lasiosphaeria</taxon>
    </lineage>
</organism>
<accession>A0AA40EGR3</accession>
<evidence type="ECO:0000256" key="1">
    <source>
        <dbReference type="SAM" id="MobiDB-lite"/>
    </source>
</evidence>
<dbReference type="AlphaFoldDB" id="A0AA40EGR3"/>
<reference evidence="2" key="1">
    <citation type="submission" date="2023-06" db="EMBL/GenBank/DDBJ databases">
        <title>Genome-scale phylogeny and comparative genomics of the fungal order Sordariales.</title>
        <authorList>
            <consortium name="Lawrence Berkeley National Laboratory"/>
            <person name="Hensen N."/>
            <person name="Bonometti L."/>
            <person name="Westerberg I."/>
            <person name="Brannstrom I.O."/>
            <person name="Guillou S."/>
            <person name="Cros-Aarteil S."/>
            <person name="Calhoun S."/>
            <person name="Haridas S."/>
            <person name="Kuo A."/>
            <person name="Mondo S."/>
            <person name="Pangilinan J."/>
            <person name="Riley R."/>
            <person name="LaButti K."/>
            <person name="Andreopoulos B."/>
            <person name="Lipzen A."/>
            <person name="Chen C."/>
            <person name="Yanf M."/>
            <person name="Daum C."/>
            <person name="Ng V."/>
            <person name="Clum A."/>
            <person name="Steindorff A."/>
            <person name="Ohm R."/>
            <person name="Martin F."/>
            <person name="Silar P."/>
            <person name="Natvig D."/>
            <person name="Lalanne C."/>
            <person name="Gautier V."/>
            <person name="Ament-velasquez S.L."/>
            <person name="Kruys A."/>
            <person name="Hutchinson M.I."/>
            <person name="Powell A.J."/>
            <person name="Barry K."/>
            <person name="Miller A.N."/>
            <person name="Grigoriev I.V."/>
            <person name="Debuchy R."/>
            <person name="Gladieux P."/>
            <person name="Thoren M.H."/>
            <person name="Johannesson H."/>
        </authorList>
    </citation>
    <scope>NUCLEOTIDE SEQUENCE</scope>
    <source>
        <strain evidence="2">SMH2392-1A</strain>
    </source>
</reference>
<gene>
    <name evidence="2" type="ORF">B0T26DRAFT_746786</name>
</gene>
<feature type="region of interest" description="Disordered" evidence="1">
    <location>
        <begin position="158"/>
        <end position="177"/>
    </location>
</feature>
<dbReference type="PANTHER" id="PTHR21310:SF15">
    <property type="entry name" value="AMINOGLYCOSIDE PHOSPHOTRANSFERASE DOMAIN-CONTAINING PROTEIN"/>
    <property type="match status" value="1"/>
</dbReference>
<dbReference type="GeneID" id="85328012"/>
<dbReference type="EMBL" id="JAUIRO010000001">
    <property type="protein sequence ID" value="KAK0734943.1"/>
    <property type="molecule type" value="Genomic_DNA"/>
</dbReference>
<proteinExistence type="predicted"/>